<protein>
    <submittedName>
        <fullName evidence="1">Uncharacterized protein</fullName>
    </submittedName>
</protein>
<gene>
    <name evidence="1" type="ORF">LRS13_20275</name>
</gene>
<dbReference type="RefSeq" id="WP_353863512.1">
    <property type="nucleotide sequence ID" value="NZ_CP088295.1"/>
</dbReference>
<proteinExistence type="predicted"/>
<dbReference type="EMBL" id="CP088295">
    <property type="protein sequence ID" value="UUY02992.1"/>
    <property type="molecule type" value="Genomic_DNA"/>
</dbReference>
<evidence type="ECO:0000313" key="2">
    <source>
        <dbReference type="Proteomes" id="UP001058860"/>
    </source>
</evidence>
<reference evidence="2" key="1">
    <citation type="submission" date="2021-11" db="EMBL/GenBank/DDBJ databases">
        <title>Cultivation dependent microbiological survey of springs from the worlds oldest radium mine currently devoted to the extraction of radon-saturated water.</title>
        <authorList>
            <person name="Kapinusova G."/>
            <person name="Smrhova T."/>
            <person name="Strejcek M."/>
            <person name="Suman J."/>
            <person name="Jani K."/>
            <person name="Pajer P."/>
            <person name="Uhlik O."/>
        </authorList>
    </citation>
    <scope>NUCLEOTIDE SEQUENCE [LARGE SCALE GENOMIC DNA]</scope>
    <source>
        <strain evidence="2">J379</strain>
    </source>
</reference>
<accession>A0ABY5PF00</accession>
<evidence type="ECO:0000313" key="1">
    <source>
        <dbReference type="EMBL" id="UUY02992.1"/>
    </source>
</evidence>
<dbReference type="Proteomes" id="UP001058860">
    <property type="component" value="Chromosome"/>
</dbReference>
<organism evidence="1 2">
    <name type="scientific">Svornostia abyssi</name>
    <dbReference type="NCBI Taxonomy" id="2898438"/>
    <lineage>
        <taxon>Bacteria</taxon>
        <taxon>Bacillati</taxon>
        <taxon>Actinomycetota</taxon>
        <taxon>Thermoleophilia</taxon>
        <taxon>Solirubrobacterales</taxon>
        <taxon>Baekduiaceae</taxon>
        <taxon>Svornostia</taxon>
    </lineage>
</organism>
<sequence>MSSSPAKRGVPGSVKAIPWALVLEIAMIFRDRWLQLNPHDRAELSAIVKKSKGRPANLSRHERERLSVLVRKLEPAAVGRDLLPHARRFALRRGTKRRGF</sequence>
<name>A0ABY5PF00_9ACTN</name>
<keyword evidence="2" id="KW-1185">Reference proteome</keyword>